<sequence length="100" mass="11717">KDRFGTSSSGWDSHSQRKKLYLRCLLGLSWNIFGYVYSESCFRSRICLRKWKDRFGTSEVRRHGTVTGHSHFPTLAQPEKEVISALSARPFLEHIRLRVF</sequence>
<dbReference type="AlphaFoldDB" id="A0A1B6M5E4"/>
<protein>
    <submittedName>
        <fullName evidence="2">Uncharacterized protein</fullName>
    </submittedName>
</protein>
<dbReference type="EMBL" id="GEBQ01008820">
    <property type="protein sequence ID" value="JAT31157.1"/>
    <property type="molecule type" value="Transcribed_RNA"/>
</dbReference>
<evidence type="ECO:0000313" key="2">
    <source>
        <dbReference type="EMBL" id="JAT31157.1"/>
    </source>
</evidence>
<reference evidence="2" key="1">
    <citation type="submission" date="2015-11" db="EMBL/GenBank/DDBJ databases">
        <title>De novo transcriptome assembly of four potential Pierce s Disease insect vectors from Arizona vineyards.</title>
        <authorList>
            <person name="Tassone E.E."/>
        </authorList>
    </citation>
    <scope>NUCLEOTIDE SEQUENCE</scope>
</reference>
<keyword evidence="1" id="KW-1133">Transmembrane helix</keyword>
<feature type="transmembrane region" description="Helical" evidence="1">
    <location>
        <begin position="20"/>
        <end position="38"/>
    </location>
</feature>
<keyword evidence="1" id="KW-0812">Transmembrane</keyword>
<organism evidence="2">
    <name type="scientific">Graphocephala atropunctata</name>
    <dbReference type="NCBI Taxonomy" id="36148"/>
    <lineage>
        <taxon>Eukaryota</taxon>
        <taxon>Metazoa</taxon>
        <taxon>Ecdysozoa</taxon>
        <taxon>Arthropoda</taxon>
        <taxon>Hexapoda</taxon>
        <taxon>Insecta</taxon>
        <taxon>Pterygota</taxon>
        <taxon>Neoptera</taxon>
        <taxon>Paraneoptera</taxon>
        <taxon>Hemiptera</taxon>
        <taxon>Auchenorrhyncha</taxon>
        <taxon>Membracoidea</taxon>
        <taxon>Cicadellidae</taxon>
        <taxon>Cicadellinae</taxon>
        <taxon>Cicadellini</taxon>
        <taxon>Graphocephala</taxon>
    </lineage>
</organism>
<name>A0A1B6M5E4_9HEMI</name>
<gene>
    <name evidence="2" type="ORF">g.18951</name>
</gene>
<keyword evidence="1" id="KW-0472">Membrane</keyword>
<evidence type="ECO:0000256" key="1">
    <source>
        <dbReference type="SAM" id="Phobius"/>
    </source>
</evidence>
<accession>A0A1B6M5E4</accession>
<feature type="non-terminal residue" evidence="2">
    <location>
        <position position="1"/>
    </location>
</feature>
<proteinExistence type="predicted"/>